<feature type="compositionally biased region" description="Low complexity" evidence="1">
    <location>
        <begin position="214"/>
        <end position="225"/>
    </location>
</feature>
<dbReference type="RefSeq" id="WP_185001659.1">
    <property type="nucleotide sequence ID" value="NZ_BAAAUI010000064.1"/>
</dbReference>
<evidence type="ECO:0000256" key="1">
    <source>
        <dbReference type="SAM" id="MobiDB-lite"/>
    </source>
</evidence>
<sequence>MRARGMGVLAAAALLTGLAAGPAVASTEPVLHLPTIYLGSEHIPLNVVCPEQDWQPVRSTLFTEPVRLASYPANPTWGFGTGYLAKGLTAGSTHAVSFGCGAVSRTLRVTVQPPETIGQARLQVSPSAGRVGDKVKVVRTCYKANKPNTVPVSAALEPMTHWTGTASEQTFETKVRAGVKPGRYQVSFRCGGTGRTVFFIVEAPPGQQPPPPVNGGQVRIKPVGGVETGGGEPA</sequence>
<keyword evidence="4" id="KW-1185">Reference proteome</keyword>
<dbReference type="EMBL" id="JACHMH010000001">
    <property type="protein sequence ID" value="MBB4675727.1"/>
    <property type="molecule type" value="Genomic_DNA"/>
</dbReference>
<feature type="chain" id="PRO_5031484369" evidence="2">
    <location>
        <begin position="26"/>
        <end position="234"/>
    </location>
</feature>
<evidence type="ECO:0000256" key="2">
    <source>
        <dbReference type="SAM" id="SignalP"/>
    </source>
</evidence>
<proteinExistence type="predicted"/>
<comment type="caution">
    <text evidence="3">The sequence shown here is derived from an EMBL/GenBank/DDBJ whole genome shotgun (WGS) entry which is preliminary data.</text>
</comment>
<gene>
    <name evidence="3" type="ORF">HNR67_001845</name>
</gene>
<feature type="region of interest" description="Disordered" evidence="1">
    <location>
        <begin position="205"/>
        <end position="234"/>
    </location>
</feature>
<evidence type="ECO:0000313" key="4">
    <source>
        <dbReference type="Proteomes" id="UP000533598"/>
    </source>
</evidence>
<reference evidence="3 4" key="1">
    <citation type="submission" date="2020-08" db="EMBL/GenBank/DDBJ databases">
        <title>Sequencing the genomes of 1000 actinobacteria strains.</title>
        <authorList>
            <person name="Klenk H.-P."/>
        </authorList>
    </citation>
    <scope>NUCLEOTIDE SEQUENCE [LARGE SCALE GENOMIC DNA]</scope>
    <source>
        <strain evidence="3 4">DSM 44230</strain>
    </source>
</reference>
<dbReference type="AlphaFoldDB" id="A0A7W7FS40"/>
<name>A0A7W7FS40_9PSEU</name>
<accession>A0A7W7FS40</accession>
<dbReference type="Proteomes" id="UP000533598">
    <property type="component" value="Unassembled WGS sequence"/>
</dbReference>
<keyword evidence="2" id="KW-0732">Signal</keyword>
<protein>
    <submittedName>
        <fullName evidence="3">Uncharacterized protein</fullName>
    </submittedName>
</protein>
<organism evidence="3 4">
    <name type="scientific">Crossiella cryophila</name>
    <dbReference type="NCBI Taxonomy" id="43355"/>
    <lineage>
        <taxon>Bacteria</taxon>
        <taxon>Bacillati</taxon>
        <taxon>Actinomycetota</taxon>
        <taxon>Actinomycetes</taxon>
        <taxon>Pseudonocardiales</taxon>
        <taxon>Pseudonocardiaceae</taxon>
        <taxon>Crossiella</taxon>
    </lineage>
</organism>
<evidence type="ECO:0000313" key="3">
    <source>
        <dbReference type="EMBL" id="MBB4675727.1"/>
    </source>
</evidence>
<feature type="signal peptide" evidence="2">
    <location>
        <begin position="1"/>
        <end position="25"/>
    </location>
</feature>